<feature type="transmembrane region" description="Helical" evidence="6">
    <location>
        <begin position="12"/>
        <end position="31"/>
    </location>
</feature>
<evidence type="ECO:0000313" key="9">
    <source>
        <dbReference type="EMBL" id="MEN5379864.1"/>
    </source>
</evidence>
<keyword evidence="5 6" id="KW-0472">Membrane</keyword>
<evidence type="ECO:0000256" key="4">
    <source>
        <dbReference type="ARBA" id="ARBA00022989"/>
    </source>
</evidence>
<feature type="transmembrane region" description="Helical" evidence="6">
    <location>
        <begin position="232"/>
        <end position="248"/>
    </location>
</feature>
<feature type="domain" description="DUF4131" evidence="8">
    <location>
        <begin position="42"/>
        <end position="197"/>
    </location>
</feature>
<feature type="transmembrane region" description="Helical" evidence="6">
    <location>
        <begin position="340"/>
        <end position="359"/>
    </location>
</feature>
<feature type="transmembrane region" description="Helical" evidence="6">
    <location>
        <begin position="395"/>
        <end position="417"/>
    </location>
</feature>
<comment type="subcellular location">
    <subcellularLocation>
        <location evidence="1">Cell membrane</location>
        <topology evidence="1">Multi-pass membrane protein</topology>
    </subcellularLocation>
</comment>
<comment type="caution">
    <text evidence="9">The sequence shown here is derived from an EMBL/GenBank/DDBJ whole genome shotgun (WGS) entry which is preliminary data.</text>
</comment>
<feature type="transmembrane region" description="Helical" evidence="6">
    <location>
        <begin position="513"/>
        <end position="534"/>
    </location>
</feature>
<evidence type="ECO:0000256" key="5">
    <source>
        <dbReference type="ARBA" id="ARBA00023136"/>
    </source>
</evidence>
<dbReference type="InterPro" id="IPR025405">
    <property type="entry name" value="DUF4131"/>
</dbReference>
<keyword evidence="2" id="KW-1003">Cell membrane</keyword>
<feature type="transmembrane region" description="Helical" evidence="6">
    <location>
        <begin position="437"/>
        <end position="459"/>
    </location>
</feature>
<dbReference type="InterPro" id="IPR052159">
    <property type="entry name" value="Competence_DNA_uptake"/>
</dbReference>
<feature type="transmembrane region" description="Helical" evidence="6">
    <location>
        <begin position="480"/>
        <end position="507"/>
    </location>
</feature>
<dbReference type="PANTHER" id="PTHR30619:SF1">
    <property type="entry name" value="RECOMBINATION PROTEIN 2"/>
    <property type="match status" value="1"/>
</dbReference>
<proteinExistence type="predicted"/>
<dbReference type="EMBL" id="JBDJNQ010000012">
    <property type="protein sequence ID" value="MEN5379864.1"/>
    <property type="molecule type" value="Genomic_DNA"/>
</dbReference>
<reference evidence="9 10" key="1">
    <citation type="submission" date="2024-04" db="EMBL/GenBank/DDBJ databases">
        <title>WGS of bacteria from Torrens River.</title>
        <authorList>
            <person name="Wyrsch E.R."/>
            <person name="Drigo B."/>
        </authorList>
    </citation>
    <scope>NUCLEOTIDE SEQUENCE [LARGE SCALE GENOMIC DNA]</scope>
    <source>
        <strain evidence="9 10">TWI391</strain>
    </source>
</reference>
<dbReference type="NCBIfam" id="TIGR00360">
    <property type="entry name" value="ComEC_N-term"/>
    <property type="match status" value="1"/>
</dbReference>
<feature type="transmembrane region" description="Helical" evidence="6">
    <location>
        <begin position="64"/>
        <end position="83"/>
    </location>
</feature>
<evidence type="ECO:0000256" key="6">
    <source>
        <dbReference type="SAM" id="Phobius"/>
    </source>
</evidence>
<gene>
    <name evidence="9" type="ORF">ABE541_21535</name>
</gene>
<feature type="domain" description="ComEC/Rec2-related protein" evidence="7">
    <location>
        <begin position="240"/>
        <end position="503"/>
    </location>
</feature>
<feature type="transmembrane region" description="Helical" evidence="6">
    <location>
        <begin position="38"/>
        <end position="58"/>
    </location>
</feature>
<dbReference type="InterPro" id="IPR004477">
    <property type="entry name" value="ComEC_N"/>
</dbReference>
<evidence type="ECO:0000313" key="10">
    <source>
        <dbReference type="Proteomes" id="UP001409291"/>
    </source>
</evidence>
<evidence type="ECO:0000259" key="7">
    <source>
        <dbReference type="Pfam" id="PF03772"/>
    </source>
</evidence>
<dbReference type="Proteomes" id="UP001409291">
    <property type="component" value="Unassembled WGS sequence"/>
</dbReference>
<protein>
    <submittedName>
        <fullName evidence="9">ComEC/Rec2 family competence protein</fullName>
    </submittedName>
</protein>
<sequence>MKTNFEEQLKKLPFLKIVLFYGIGIGIANFFEPSKSMFNLIQLLLAFSFLSHLVFFFYTSRLEILSIVNSYIILIFFGIWNIWRTHDQVDINHFLIGTSDQYIAMVDEEPVFYNNSVRFSVTLLAKRIDSTFQKATGRLMVTLPFDQKDSRIQYGDEMVLKNKVKPIPKPLNPLEFNYRDYLKNQGIDGQIYLKSKEYKIIRHHQGFGIKARALELRRELVSKFRKYLKDENSFQIAVALIVGYRAVMSQDIVQTFSNTGTIHVLSVSGMHVGIVFIVLMWLLARVSGNYTLNLLRIVMLLCAIWSYTILTGMAPSILRAAIMLSFFLIARSMQREGNMLNTMASSAFLLLLLQPNILFDIGFQLSYFAVLGIVLFFPLFKRLSIFESNRFSRIIWDSVAISLSAQIMTAPFSLFYFGQFPNYFLIANLLVVLPVTLIMYIGMAMMFIPVDIINVWLGYAMDWLIQKMFFTLEFLDQLPFATWTGIVLSPTLVLISLVFLFSFSYAFYWKNKFALYMSVCFLLIGLSTFSYLQYLQFNYTGFRIYSTRKEIALAFIQKNNITMVSSFNSLDARNLVYSVKRDLSRFSNWEDINFLPLISYDSVRTNYLIQKPNLTIQIMEHSLLSHRSTDILLVRKNSKWNFIENVRIIKPKLVLFDGTNSDFNIQMWRQQLDDMGVAHYTIKNNFAYVWDKELL</sequence>
<dbReference type="Pfam" id="PF13567">
    <property type="entry name" value="DUF4131"/>
    <property type="match status" value="1"/>
</dbReference>
<name>A0ABV0BZ58_9SPHI</name>
<feature type="transmembrane region" description="Helical" evidence="6">
    <location>
        <begin position="365"/>
        <end position="383"/>
    </location>
</feature>
<evidence type="ECO:0000259" key="8">
    <source>
        <dbReference type="Pfam" id="PF13567"/>
    </source>
</evidence>
<accession>A0ABV0BZ58</accession>
<dbReference type="RefSeq" id="WP_346582723.1">
    <property type="nucleotide sequence ID" value="NZ_JBDJLH010000009.1"/>
</dbReference>
<keyword evidence="10" id="KW-1185">Reference proteome</keyword>
<feature type="transmembrane region" description="Helical" evidence="6">
    <location>
        <begin position="260"/>
        <end position="283"/>
    </location>
</feature>
<evidence type="ECO:0000256" key="1">
    <source>
        <dbReference type="ARBA" id="ARBA00004651"/>
    </source>
</evidence>
<evidence type="ECO:0000256" key="3">
    <source>
        <dbReference type="ARBA" id="ARBA00022692"/>
    </source>
</evidence>
<dbReference type="Pfam" id="PF03772">
    <property type="entry name" value="Competence"/>
    <property type="match status" value="1"/>
</dbReference>
<organism evidence="9 10">
    <name type="scientific">Sphingobacterium kitahiroshimense</name>
    <dbReference type="NCBI Taxonomy" id="470446"/>
    <lineage>
        <taxon>Bacteria</taxon>
        <taxon>Pseudomonadati</taxon>
        <taxon>Bacteroidota</taxon>
        <taxon>Sphingobacteriia</taxon>
        <taxon>Sphingobacteriales</taxon>
        <taxon>Sphingobacteriaceae</taxon>
        <taxon>Sphingobacterium</taxon>
    </lineage>
</organism>
<keyword evidence="3 6" id="KW-0812">Transmembrane</keyword>
<evidence type="ECO:0000256" key="2">
    <source>
        <dbReference type="ARBA" id="ARBA00022475"/>
    </source>
</evidence>
<dbReference type="PANTHER" id="PTHR30619">
    <property type="entry name" value="DNA INTERNALIZATION/COMPETENCE PROTEIN COMEC/REC2"/>
    <property type="match status" value="1"/>
</dbReference>
<feature type="transmembrane region" description="Helical" evidence="6">
    <location>
        <begin position="290"/>
        <end position="310"/>
    </location>
</feature>
<keyword evidence="4 6" id="KW-1133">Transmembrane helix</keyword>